<feature type="domain" description="N-acetyltransferase" evidence="1">
    <location>
        <begin position="1"/>
        <end position="136"/>
    </location>
</feature>
<gene>
    <name evidence="2" type="ORF">H9650_09955</name>
</gene>
<dbReference type="PROSITE" id="PS51186">
    <property type="entry name" value="GNAT"/>
    <property type="match status" value="1"/>
</dbReference>
<dbReference type="Pfam" id="PF00583">
    <property type="entry name" value="Acetyltransf_1"/>
    <property type="match status" value="1"/>
</dbReference>
<dbReference type="CDD" id="cd04301">
    <property type="entry name" value="NAT_SF"/>
    <property type="match status" value="1"/>
</dbReference>
<keyword evidence="3" id="KW-1185">Reference proteome</keyword>
<comment type="caution">
    <text evidence="2">The sequence shown here is derived from an EMBL/GenBank/DDBJ whole genome shotgun (WGS) entry which is preliminary data.</text>
</comment>
<sequence length="136" mass="15690">MHILLAKPASISNVIAFFKENLNPDSSEIYSEEFLCPLGTQAAIRRNQMILAIENGHVVGAIRFYRRKTANTISLYQFAVSSKYRGKGVLKKMLLFINDAPIVALCPIESKFNQYYYKMDWKLQEQVDGFNTWIFK</sequence>
<reference evidence="2 3" key="1">
    <citation type="submission" date="2020-08" db="EMBL/GenBank/DDBJ databases">
        <title>A Genomic Blueprint of the Chicken Gut Microbiome.</title>
        <authorList>
            <person name="Gilroy R."/>
            <person name="Ravi A."/>
            <person name="Getino M."/>
            <person name="Pursley I."/>
            <person name="Horton D.L."/>
            <person name="Alikhan N.-F."/>
            <person name="Baker D."/>
            <person name="Gharbi K."/>
            <person name="Hall N."/>
            <person name="Watson M."/>
            <person name="Adriaenssens E.M."/>
            <person name="Foster-Nyarko E."/>
            <person name="Jarju S."/>
            <person name="Secka A."/>
            <person name="Antonio M."/>
            <person name="Oren A."/>
            <person name="Chaudhuri R."/>
            <person name="La Ragione R.M."/>
            <person name="Hildebrand F."/>
            <person name="Pallen M.J."/>
        </authorList>
    </citation>
    <scope>NUCLEOTIDE SEQUENCE [LARGE SCALE GENOMIC DNA]</scope>
    <source>
        <strain evidence="2 3">Sa2BUA9</strain>
    </source>
</reference>
<name>A0ABR8R9G7_9BACI</name>
<dbReference type="RefSeq" id="WP_191697092.1">
    <property type="nucleotide sequence ID" value="NZ_JACSQO010000004.1"/>
</dbReference>
<evidence type="ECO:0000259" key="1">
    <source>
        <dbReference type="PROSITE" id="PS51186"/>
    </source>
</evidence>
<organism evidence="2 3">
    <name type="scientific">Psychrobacillus faecigallinarum</name>
    <dbReference type="NCBI Taxonomy" id="2762235"/>
    <lineage>
        <taxon>Bacteria</taxon>
        <taxon>Bacillati</taxon>
        <taxon>Bacillota</taxon>
        <taxon>Bacilli</taxon>
        <taxon>Bacillales</taxon>
        <taxon>Bacillaceae</taxon>
        <taxon>Psychrobacillus</taxon>
    </lineage>
</organism>
<dbReference type="Gene3D" id="3.40.630.30">
    <property type="match status" value="1"/>
</dbReference>
<proteinExistence type="predicted"/>
<dbReference type="InterPro" id="IPR000182">
    <property type="entry name" value="GNAT_dom"/>
</dbReference>
<dbReference type="InterPro" id="IPR016181">
    <property type="entry name" value="Acyl_CoA_acyltransferase"/>
</dbReference>
<dbReference type="Proteomes" id="UP000640786">
    <property type="component" value="Unassembled WGS sequence"/>
</dbReference>
<evidence type="ECO:0000313" key="2">
    <source>
        <dbReference type="EMBL" id="MBD7944438.1"/>
    </source>
</evidence>
<accession>A0ABR8R9G7</accession>
<dbReference type="EMBL" id="JACSQO010000004">
    <property type="protein sequence ID" value="MBD7944438.1"/>
    <property type="molecule type" value="Genomic_DNA"/>
</dbReference>
<protein>
    <submittedName>
        <fullName evidence="2">GNAT family N-acetyltransferase</fullName>
    </submittedName>
</protein>
<dbReference type="SUPFAM" id="SSF55729">
    <property type="entry name" value="Acyl-CoA N-acyltransferases (Nat)"/>
    <property type="match status" value="1"/>
</dbReference>
<evidence type="ECO:0000313" key="3">
    <source>
        <dbReference type="Proteomes" id="UP000640786"/>
    </source>
</evidence>